<reference evidence="2" key="2">
    <citation type="submission" date="2023-06" db="EMBL/GenBank/DDBJ databases">
        <authorList>
            <consortium name="Lawrence Berkeley National Laboratory"/>
            <person name="Haridas S."/>
            <person name="Hensen N."/>
            <person name="Bonometti L."/>
            <person name="Westerberg I."/>
            <person name="Brannstrom I.O."/>
            <person name="Guillou S."/>
            <person name="Cros-Aarteil S."/>
            <person name="Calhoun S."/>
            <person name="Kuo A."/>
            <person name="Mondo S."/>
            <person name="Pangilinan J."/>
            <person name="Riley R."/>
            <person name="Labutti K."/>
            <person name="Andreopoulos B."/>
            <person name="Lipzen A."/>
            <person name="Chen C."/>
            <person name="Yanf M."/>
            <person name="Daum C."/>
            <person name="Ng V."/>
            <person name="Clum A."/>
            <person name="Steindorff A."/>
            <person name="Ohm R."/>
            <person name="Martin F."/>
            <person name="Silar P."/>
            <person name="Natvig D."/>
            <person name="Lalanne C."/>
            <person name="Gautier V."/>
            <person name="Ament-Velasquez S.L."/>
            <person name="Kruys A."/>
            <person name="Hutchinson M.I."/>
            <person name="Powell A.J."/>
            <person name="Barry K."/>
            <person name="Miller A.N."/>
            <person name="Grigoriev I.V."/>
            <person name="Debuchy R."/>
            <person name="Gladieux P."/>
            <person name="Thoren M.H."/>
            <person name="Johannesson H."/>
        </authorList>
    </citation>
    <scope>NUCLEOTIDE SEQUENCE</scope>
    <source>
        <strain evidence="2">SMH4131-1</strain>
    </source>
</reference>
<dbReference type="EMBL" id="JAUEPO010000007">
    <property type="protein sequence ID" value="KAK3317437.1"/>
    <property type="molecule type" value="Genomic_DNA"/>
</dbReference>
<reference evidence="2" key="1">
    <citation type="journal article" date="2023" name="Mol. Phylogenet. Evol.">
        <title>Genome-scale phylogeny and comparative genomics of the fungal order Sordariales.</title>
        <authorList>
            <person name="Hensen N."/>
            <person name="Bonometti L."/>
            <person name="Westerberg I."/>
            <person name="Brannstrom I.O."/>
            <person name="Guillou S."/>
            <person name="Cros-Aarteil S."/>
            <person name="Calhoun S."/>
            <person name="Haridas S."/>
            <person name="Kuo A."/>
            <person name="Mondo S."/>
            <person name="Pangilinan J."/>
            <person name="Riley R."/>
            <person name="LaButti K."/>
            <person name="Andreopoulos B."/>
            <person name="Lipzen A."/>
            <person name="Chen C."/>
            <person name="Yan M."/>
            <person name="Daum C."/>
            <person name="Ng V."/>
            <person name="Clum A."/>
            <person name="Steindorff A."/>
            <person name="Ohm R.A."/>
            <person name="Martin F."/>
            <person name="Silar P."/>
            <person name="Natvig D.O."/>
            <person name="Lalanne C."/>
            <person name="Gautier V."/>
            <person name="Ament-Velasquez S.L."/>
            <person name="Kruys A."/>
            <person name="Hutchinson M.I."/>
            <person name="Powell A.J."/>
            <person name="Barry K."/>
            <person name="Miller A.N."/>
            <person name="Grigoriev I.V."/>
            <person name="Debuchy R."/>
            <person name="Gladieux P."/>
            <person name="Hiltunen Thoren M."/>
            <person name="Johannesson H."/>
        </authorList>
    </citation>
    <scope>NUCLEOTIDE SEQUENCE</scope>
    <source>
        <strain evidence="2">SMH4131-1</strain>
    </source>
</reference>
<gene>
    <name evidence="2" type="ORF">B0T19DRAFT_291824</name>
</gene>
<keyword evidence="3" id="KW-1185">Reference proteome</keyword>
<evidence type="ECO:0000313" key="2">
    <source>
        <dbReference type="EMBL" id="KAK3317437.1"/>
    </source>
</evidence>
<organism evidence="2 3">
    <name type="scientific">Cercophora scortea</name>
    <dbReference type="NCBI Taxonomy" id="314031"/>
    <lineage>
        <taxon>Eukaryota</taxon>
        <taxon>Fungi</taxon>
        <taxon>Dikarya</taxon>
        <taxon>Ascomycota</taxon>
        <taxon>Pezizomycotina</taxon>
        <taxon>Sordariomycetes</taxon>
        <taxon>Sordariomycetidae</taxon>
        <taxon>Sordariales</taxon>
        <taxon>Lasiosphaeriaceae</taxon>
        <taxon>Cercophora</taxon>
    </lineage>
</organism>
<evidence type="ECO:0000313" key="3">
    <source>
        <dbReference type="Proteomes" id="UP001286456"/>
    </source>
</evidence>
<feature type="region of interest" description="Disordered" evidence="1">
    <location>
        <begin position="15"/>
        <end position="34"/>
    </location>
</feature>
<comment type="caution">
    <text evidence="2">The sequence shown here is derived from an EMBL/GenBank/DDBJ whole genome shotgun (WGS) entry which is preliminary data.</text>
</comment>
<name>A0AAE0I2Q0_9PEZI</name>
<protein>
    <submittedName>
        <fullName evidence="2">Uncharacterized protein</fullName>
    </submittedName>
</protein>
<proteinExistence type="predicted"/>
<sequence length="248" mass="27713">MAKHTERVLIPIPGFTSAKTSGGGMKRSQLEGNRDSRCERNRSLKQKASCALILIRMRTLHFGTESNLDSFLVPLFAFTVRGVAHLGQRGNPVIAWWHGGCEIRFLRLAPTRGDMSRKCMEPGTSRLQPVWLAVSPGSCPRIRRTCQSSTRSVHGDCNADQKQRWTCQTRSISGHSTVRSSSSFSFGLFLQQFLKPDRDIRLCNSYWASQAGRIPPGFRQCQDHQDGSLLAAQPRNRPDQSSPALKES</sequence>
<dbReference type="AlphaFoldDB" id="A0AAE0I2Q0"/>
<evidence type="ECO:0000256" key="1">
    <source>
        <dbReference type="SAM" id="MobiDB-lite"/>
    </source>
</evidence>
<feature type="region of interest" description="Disordered" evidence="1">
    <location>
        <begin position="223"/>
        <end position="248"/>
    </location>
</feature>
<accession>A0AAE0I2Q0</accession>
<feature type="compositionally biased region" description="Polar residues" evidence="1">
    <location>
        <begin position="239"/>
        <end position="248"/>
    </location>
</feature>
<dbReference type="Proteomes" id="UP001286456">
    <property type="component" value="Unassembled WGS sequence"/>
</dbReference>